<proteinExistence type="predicted"/>
<evidence type="ECO:0000313" key="2">
    <source>
        <dbReference type="Proteomes" id="UP000018439"/>
    </source>
</evidence>
<organism evidence="1 2">
    <name type="scientific">Bacteroides coprosuis DSM 18011</name>
    <dbReference type="NCBI Taxonomy" id="679937"/>
    <lineage>
        <taxon>Bacteria</taxon>
        <taxon>Pseudomonadati</taxon>
        <taxon>Bacteroidota</taxon>
        <taxon>Bacteroidia</taxon>
        <taxon>Bacteroidales</taxon>
        <taxon>Bacteroidaceae</taxon>
        <taxon>Bacteroides</taxon>
    </lineage>
</organism>
<dbReference type="AlphaFoldDB" id="F3ZUQ4"/>
<dbReference type="Proteomes" id="UP000018439">
    <property type="component" value="Chromosome"/>
</dbReference>
<dbReference type="Gene3D" id="3.10.450.410">
    <property type="match status" value="1"/>
</dbReference>
<protein>
    <recommendedName>
        <fullName evidence="3">Lipoprotein</fullName>
    </recommendedName>
</protein>
<dbReference type="EMBL" id="CM001167">
    <property type="protein sequence ID" value="EGJ71219.1"/>
    <property type="molecule type" value="Genomic_DNA"/>
</dbReference>
<dbReference type="InterPro" id="IPR025590">
    <property type="entry name" value="DUF4348"/>
</dbReference>
<dbReference type="OrthoDB" id="1041782at2"/>
<dbReference type="HOGENOM" id="CLU_978802_0_0_10"/>
<dbReference type="eggNOG" id="ENOG50324VM">
    <property type="taxonomic scope" value="Bacteria"/>
</dbReference>
<evidence type="ECO:0008006" key="3">
    <source>
        <dbReference type="Google" id="ProtNLM"/>
    </source>
</evidence>
<evidence type="ECO:0000313" key="1">
    <source>
        <dbReference type="EMBL" id="EGJ71219.1"/>
    </source>
</evidence>
<dbReference type="STRING" id="679937.Bcop_1012"/>
<dbReference type="PROSITE" id="PS51257">
    <property type="entry name" value="PROKAR_LIPOPROTEIN"/>
    <property type="match status" value="1"/>
</dbReference>
<sequence>MIKITKIQKLFVLSSCILIMACGGSPKKKVEENVYANEELYTDDFILEDSLGMDFSGEPYHMGVDESFDDFVFAYAANPDFQAQRTKFPLPVIEENLDSSFLDRNNWVVDTLFTDKAFYTILFDKEDDMDMVSQPDLTDARVEWLYLCDKSTKSYNFKRTNAIWMLESISMGHLEEYQNEEFVKFYGKFATDTVFQLSRLTHPLEYVTTDPEDDFEILETVIDSNSWRNLKPVLPSTKLVNINYGQPNNPKSKTKILAVKGIGNGFSNVFFFKLNRKGVWELFKFEDIGV</sequence>
<name>F3ZUQ4_9BACE</name>
<dbReference type="Pfam" id="PF14254">
    <property type="entry name" value="DUF4348"/>
    <property type="match status" value="1"/>
</dbReference>
<accession>F3ZUQ4</accession>
<reference evidence="1 2" key="1">
    <citation type="journal article" date="2011" name="Stand. Genomic Sci.">
        <title>Non-contiguous finished genome sequence of Bacteroides coprosuis type strain (PC139).</title>
        <authorList>
            <person name="Land M."/>
            <person name="Held B."/>
            <person name="Gronow S."/>
            <person name="Abt B."/>
            <person name="Lucas S."/>
            <person name="Del Rio T.G."/>
            <person name="Nolan M."/>
            <person name="Tice H."/>
            <person name="Cheng J.F."/>
            <person name="Pitluck S."/>
            <person name="Liolios K."/>
            <person name="Pagani I."/>
            <person name="Ivanova N."/>
            <person name="Mavromatis K."/>
            <person name="Mikhailova N."/>
            <person name="Pati A."/>
            <person name="Tapia R."/>
            <person name="Han C."/>
            <person name="Goodwin L."/>
            <person name="Chen A."/>
            <person name="Palaniappan K."/>
            <person name="Hauser L."/>
            <person name="Brambilla E.M."/>
            <person name="Rohde M."/>
            <person name="Goker M."/>
            <person name="Detter J.C."/>
            <person name="Woyke T."/>
            <person name="Bristow J."/>
            <person name="Eisen J.A."/>
            <person name="Markowitz V."/>
            <person name="Hugenholtz P."/>
            <person name="Kyrpides N.C."/>
            <person name="Klenk H.P."/>
            <person name="Lapidus A."/>
        </authorList>
    </citation>
    <scope>NUCLEOTIDE SEQUENCE</scope>
    <source>
        <strain evidence="1 2">DSM 18011</strain>
    </source>
</reference>
<keyword evidence="2" id="KW-1185">Reference proteome</keyword>
<gene>
    <name evidence="1" type="ORF">Bcop_1012</name>
</gene>